<organism evidence="1 2">
    <name type="scientific">Salinarimonas ramus</name>
    <dbReference type="NCBI Taxonomy" id="690164"/>
    <lineage>
        <taxon>Bacteria</taxon>
        <taxon>Pseudomonadati</taxon>
        <taxon>Pseudomonadota</taxon>
        <taxon>Alphaproteobacteria</taxon>
        <taxon>Hyphomicrobiales</taxon>
        <taxon>Salinarimonadaceae</taxon>
        <taxon>Salinarimonas</taxon>
    </lineage>
</organism>
<proteinExistence type="predicted"/>
<dbReference type="RefSeq" id="WP_188914486.1">
    <property type="nucleotide sequence ID" value="NZ_BMMF01000010.1"/>
</dbReference>
<keyword evidence="2" id="KW-1185">Reference proteome</keyword>
<evidence type="ECO:0000313" key="1">
    <source>
        <dbReference type="EMBL" id="GGK44362.1"/>
    </source>
</evidence>
<dbReference type="Proteomes" id="UP000600449">
    <property type="component" value="Unassembled WGS sequence"/>
</dbReference>
<accession>A0A917QDX2</accession>
<name>A0A917QDX2_9HYPH</name>
<gene>
    <name evidence="1" type="ORF">GCM10011322_34430</name>
</gene>
<protein>
    <submittedName>
        <fullName evidence="1">Uncharacterized protein</fullName>
    </submittedName>
</protein>
<dbReference type="EMBL" id="BMMF01000010">
    <property type="protein sequence ID" value="GGK44362.1"/>
    <property type="molecule type" value="Genomic_DNA"/>
</dbReference>
<sequence length="140" mass="15356">MSLSWESAANFAAAIGVPLLLLANGVLIAEGFGMSRSVGELSAEARRTADNVARLEASVGDQGRAIESIEERLWRQEADPRRLLVDMGVPVDTDMVAIWVDGRTYTLPMSRDAELRLESAGYERREITPAIDGWVRAPTR</sequence>
<dbReference type="AlphaFoldDB" id="A0A917QDX2"/>
<evidence type="ECO:0000313" key="2">
    <source>
        <dbReference type="Proteomes" id="UP000600449"/>
    </source>
</evidence>
<comment type="caution">
    <text evidence="1">The sequence shown here is derived from an EMBL/GenBank/DDBJ whole genome shotgun (WGS) entry which is preliminary data.</text>
</comment>
<reference evidence="1 2" key="1">
    <citation type="journal article" date="2014" name="Int. J. Syst. Evol. Microbiol.">
        <title>Complete genome sequence of Corynebacterium casei LMG S-19264T (=DSM 44701T), isolated from a smear-ripened cheese.</title>
        <authorList>
            <consortium name="US DOE Joint Genome Institute (JGI-PGF)"/>
            <person name="Walter F."/>
            <person name="Albersmeier A."/>
            <person name="Kalinowski J."/>
            <person name="Ruckert C."/>
        </authorList>
    </citation>
    <scope>NUCLEOTIDE SEQUENCE [LARGE SCALE GENOMIC DNA]</scope>
    <source>
        <strain evidence="1 2">CGMCC 1.9161</strain>
    </source>
</reference>